<keyword evidence="4" id="KW-0132">Cell division</keyword>
<evidence type="ECO:0000256" key="8">
    <source>
        <dbReference type="PROSITE-ProRule" id="PRU00221"/>
    </source>
</evidence>
<keyword evidence="3 8" id="KW-0853">WD repeat</keyword>
<evidence type="ECO:0000256" key="9">
    <source>
        <dbReference type="SAM" id="MobiDB-lite"/>
    </source>
</evidence>
<dbReference type="Proteomes" id="UP000813463">
    <property type="component" value="Chromosome 1"/>
</dbReference>
<dbReference type="AlphaFoldDB" id="A0A9R0ITV5"/>
<keyword evidence="11" id="KW-1185">Reference proteome</keyword>
<dbReference type="InterPro" id="IPR036322">
    <property type="entry name" value="WD40_repeat_dom_sf"/>
</dbReference>
<evidence type="ECO:0000256" key="1">
    <source>
        <dbReference type="ARBA" id="ARBA00004906"/>
    </source>
</evidence>
<evidence type="ECO:0000256" key="2">
    <source>
        <dbReference type="ARBA" id="ARBA00006445"/>
    </source>
</evidence>
<dbReference type="InterPro" id="IPR056150">
    <property type="entry name" value="WD40_CDC20-Fz"/>
</dbReference>
<evidence type="ECO:0000256" key="7">
    <source>
        <dbReference type="ARBA" id="ARBA00023306"/>
    </source>
</evidence>
<comment type="similarity">
    <text evidence="2">Belongs to the WD repeat CDC20/Fizzy family.</text>
</comment>
<dbReference type="GO" id="GO:1905786">
    <property type="term" value="P:positive regulation of anaphase-promoting complex-dependent catabolic process"/>
    <property type="evidence" value="ECO:0000318"/>
    <property type="project" value="GO_Central"/>
</dbReference>
<evidence type="ECO:0000256" key="5">
    <source>
        <dbReference type="ARBA" id="ARBA00022737"/>
    </source>
</evidence>
<dbReference type="PROSITE" id="PS00678">
    <property type="entry name" value="WD_REPEATS_1"/>
    <property type="match status" value="2"/>
</dbReference>
<comment type="pathway">
    <text evidence="1">Protein modification; protein ubiquitination.</text>
</comment>
<keyword evidence="7" id="KW-0131">Cell cycle</keyword>
<dbReference type="GO" id="GO:0005680">
    <property type="term" value="C:anaphase-promoting complex"/>
    <property type="evidence" value="ECO:0000318"/>
    <property type="project" value="GO_Central"/>
</dbReference>
<evidence type="ECO:0000313" key="11">
    <source>
        <dbReference type="Proteomes" id="UP000813463"/>
    </source>
</evidence>
<dbReference type="PANTHER" id="PTHR19918">
    <property type="entry name" value="CELL DIVISION CYCLE 20 CDC20 FIZZY -RELATED"/>
    <property type="match status" value="1"/>
</dbReference>
<keyword evidence="5" id="KW-0677">Repeat</keyword>
<dbReference type="GO" id="GO:1990757">
    <property type="term" value="F:ubiquitin ligase activator activity"/>
    <property type="evidence" value="ECO:0000318"/>
    <property type="project" value="GO_Central"/>
</dbReference>
<feature type="repeat" description="WD" evidence="8">
    <location>
        <begin position="325"/>
        <end position="366"/>
    </location>
</feature>
<evidence type="ECO:0000256" key="3">
    <source>
        <dbReference type="ARBA" id="ARBA00022574"/>
    </source>
</evidence>
<accession>A0A9R0ITV5</accession>
<feature type="region of interest" description="Disordered" evidence="9">
    <location>
        <begin position="1"/>
        <end position="70"/>
    </location>
</feature>
<reference evidence="12" key="2">
    <citation type="submission" date="2025-08" db="UniProtKB">
        <authorList>
            <consortium name="RefSeq"/>
        </authorList>
    </citation>
    <scope>IDENTIFICATION</scope>
    <source>
        <tissue evidence="12">Leaf</tissue>
    </source>
</reference>
<dbReference type="InterPro" id="IPR033010">
    <property type="entry name" value="Cdc20/Fizzy"/>
</dbReference>
<dbReference type="InterPro" id="IPR001680">
    <property type="entry name" value="WD40_rpt"/>
</dbReference>
<dbReference type="GO" id="GO:0051301">
    <property type="term" value="P:cell division"/>
    <property type="evidence" value="ECO:0007669"/>
    <property type="project" value="UniProtKB-KW"/>
</dbReference>
<dbReference type="PROSITE" id="PS50294">
    <property type="entry name" value="WD_REPEATS_REGION"/>
    <property type="match status" value="2"/>
</dbReference>
<feature type="repeat" description="WD" evidence="8">
    <location>
        <begin position="242"/>
        <end position="283"/>
    </location>
</feature>
<keyword evidence="6" id="KW-0498">Mitosis</keyword>
<evidence type="ECO:0000256" key="4">
    <source>
        <dbReference type="ARBA" id="ARBA00022618"/>
    </source>
</evidence>
<feature type="compositionally biased region" description="Polar residues" evidence="9">
    <location>
        <begin position="32"/>
        <end position="41"/>
    </location>
</feature>
<sequence length="512" mass="55938">MEFEQRRKSGINLPSGMSETSLRLDTPKSRNETTPFRSNLCLSSPRSVSSPRSITSLSTATPSPTSKKSICSDRFIPCRSSSRLHAFGLIEKCSSSPNSKNNNNGKEGGNNNSNHEAYTRLLKQELFGADFVASPCSAAGSPISSPNKNMLRFKMEYSSPNSSFSPSALGRDSGSYNEISTPPKPPRRVPKTPHKVLDAPSLQDDFYLNLVDWSSQNLLAVGLGTCVYLWNASNSKVTKLCDLGPNDGVCAVQWTKEGSYISVGTTSGQVQVWDGTQCKKVRTLNGHQTRAGVLAWSSRILASGSRDRNILQHDLRVSNDYVSKLVGHKSEVCGLKWSHDDRELASGGNDNQLLVWNQHSQQPVLKLTEHTAAVKAIAWSPHQSGLLASGGGTADRCIRFWNTSNGNQINSIDTGSQVCNLAWSKNVNEIVSTHGYSQNQIMVWKYPSLSKVATLTGHSLRVLYLAVSPDGQTIVTGAGDETLRFWNIFPSVKTPTPVKETGLWSLGRTYIR</sequence>
<evidence type="ECO:0000259" key="10">
    <source>
        <dbReference type="Pfam" id="PF24807"/>
    </source>
</evidence>
<feature type="compositionally biased region" description="Low complexity" evidence="9">
    <location>
        <begin position="42"/>
        <end position="69"/>
    </location>
</feature>
<reference evidence="11" key="1">
    <citation type="journal article" date="2021" name="Nat. Commun.">
        <title>Genomic analyses provide insights into spinach domestication and the genetic basis of agronomic traits.</title>
        <authorList>
            <person name="Cai X."/>
            <person name="Sun X."/>
            <person name="Xu C."/>
            <person name="Sun H."/>
            <person name="Wang X."/>
            <person name="Ge C."/>
            <person name="Zhang Z."/>
            <person name="Wang Q."/>
            <person name="Fei Z."/>
            <person name="Jiao C."/>
            <person name="Wang Q."/>
        </authorList>
    </citation>
    <scope>NUCLEOTIDE SEQUENCE [LARGE SCALE GENOMIC DNA]</scope>
    <source>
        <strain evidence="11">cv. Varoflay</strain>
    </source>
</reference>
<dbReference type="PANTHER" id="PTHR19918:SF36">
    <property type="entry name" value="PROTEIN FIZZY-RELATED 3"/>
    <property type="match status" value="1"/>
</dbReference>
<dbReference type="GeneID" id="110794811"/>
<dbReference type="RefSeq" id="XP_021855464.1">
    <property type="nucleotide sequence ID" value="XM_021999772.2"/>
</dbReference>
<dbReference type="GO" id="GO:0031145">
    <property type="term" value="P:anaphase-promoting complex-dependent catabolic process"/>
    <property type="evidence" value="ECO:0000318"/>
    <property type="project" value="GO_Central"/>
</dbReference>
<feature type="domain" description="CDC20/Fizzy WD40" evidence="10">
    <location>
        <begin position="197"/>
        <end position="486"/>
    </location>
</feature>
<feature type="region of interest" description="Disordered" evidence="9">
    <location>
        <begin position="161"/>
        <end position="192"/>
    </location>
</feature>
<dbReference type="SUPFAM" id="SSF50978">
    <property type="entry name" value="WD40 repeat-like"/>
    <property type="match status" value="1"/>
</dbReference>
<proteinExistence type="inferred from homology"/>
<dbReference type="Pfam" id="PF24807">
    <property type="entry name" value="WD40_CDC20-Fz"/>
    <property type="match status" value="1"/>
</dbReference>
<dbReference type="OrthoDB" id="10263272at2759"/>
<evidence type="ECO:0000256" key="6">
    <source>
        <dbReference type="ARBA" id="ARBA00022776"/>
    </source>
</evidence>
<protein>
    <submittedName>
        <fullName evidence="12">B-type cell cycle switch protein ccs52B</fullName>
    </submittedName>
</protein>
<dbReference type="FunFam" id="2.130.10.10:FF:000025">
    <property type="entry name" value="FIZZY-related 2 isoform 1"/>
    <property type="match status" value="1"/>
</dbReference>
<dbReference type="InterPro" id="IPR019775">
    <property type="entry name" value="WD40_repeat_CS"/>
</dbReference>
<dbReference type="KEGG" id="soe:110794811"/>
<dbReference type="InterPro" id="IPR015943">
    <property type="entry name" value="WD40/YVTN_repeat-like_dom_sf"/>
</dbReference>
<organism evidence="11 12">
    <name type="scientific">Spinacia oleracea</name>
    <name type="common">Spinach</name>
    <dbReference type="NCBI Taxonomy" id="3562"/>
    <lineage>
        <taxon>Eukaryota</taxon>
        <taxon>Viridiplantae</taxon>
        <taxon>Streptophyta</taxon>
        <taxon>Embryophyta</taxon>
        <taxon>Tracheophyta</taxon>
        <taxon>Spermatophyta</taxon>
        <taxon>Magnoliopsida</taxon>
        <taxon>eudicotyledons</taxon>
        <taxon>Gunneridae</taxon>
        <taxon>Pentapetalae</taxon>
        <taxon>Caryophyllales</taxon>
        <taxon>Chenopodiaceae</taxon>
        <taxon>Chenopodioideae</taxon>
        <taxon>Anserineae</taxon>
        <taxon>Spinacia</taxon>
    </lineage>
</organism>
<dbReference type="PROSITE" id="PS50082">
    <property type="entry name" value="WD_REPEATS_2"/>
    <property type="match status" value="4"/>
</dbReference>
<feature type="region of interest" description="Disordered" evidence="9">
    <location>
        <begin position="92"/>
        <end position="114"/>
    </location>
</feature>
<dbReference type="CDD" id="cd00200">
    <property type="entry name" value="WD40"/>
    <property type="match status" value="1"/>
</dbReference>
<name>A0A9R0ITV5_SPIOL</name>
<feature type="repeat" description="WD" evidence="8">
    <location>
        <begin position="455"/>
        <end position="488"/>
    </location>
</feature>
<dbReference type="Gene3D" id="2.130.10.10">
    <property type="entry name" value="YVTN repeat-like/Quinoprotein amine dehydrogenase"/>
    <property type="match status" value="1"/>
</dbReference>
<gene>
    <name evidence="12" type="primary">LOC110794811</name>
</gene>
<dbReference type="GO" id="GO:0010997">
    <property type="term" value="F:anaphase-promoting complex binding"/>
    <property type="evidence" value="ECO:0000318"/>
    <property type="project" value="GO_Central"/>
</dbReference>
<evidence type="ECO:0000313" key="12">
    <source>
        <dbReference type="RefSeq" id="XP_021855464.1"/>
    </source>
</evidence>
<dbReference type="SMART" id="SM00320">
    <property type="entry name" value="WD40"/>
    <property type="match status" value="7"/>
</dbReference>
<feature type="repeat" description="WD" evidence="8">
    <location>
        <begin position="367"/>
        <end position="411"/>
    </location>
</feature>